<organism evidence="1 2">
    <name type="scientific">Lactococcus lactis subsp. lactis A12</name>
    <dbReference type="NCBI Taxonomy" id="1137134"/>
    <lineage>
        <taxon>Bacteria</taxon>
        <taxon>Bacillati</taxon>
        <taxon>Bacillota</taxon>
        <taxon>Bacilli</taxon>
        <taxon>Lactobacillales</taxon>
        <taxon>Streptococcaceae</taxon>
        <taxon>Lactococcus</taxon>
    </lineage>
</organism>
<evidence type="ECO:0000313" key="1">
    <source>
        <dbReference type="EMBL" id="CDG04224.1"/>
    </source>
</evidence>
<accession>S6F5Y8</accession>
<sequence>MLEDDNGRDIIIPALSEVSTYFFDVDLFNVENNDVIEFLKNDSEEKKKAGKQKWLVTNANAHPNRYWWNKQKFINLYDASKHINGNLWLVNYSDNPSEKVSLISVTSIDNEKGITSDVGYLLRYKELLEWLLLNQQSSGEGLAYLETKPKQERNEEFWLEEHARKEARKLKKYAPSQIGIYR</sequence>
<name>S6F5Y8_LACLL</name>
<reference evidence="1 2" key="1">
    <citation type="journal article" date="2013" name="Appl. Environ. Microbiol.">
        <title>The Carbohydrate Metabolism Signature of Lactococcus lactis Strain A12 Reveals Its Sourdough Ecosystem Origin.</title>
        <authorList>
            <person name="Passerini D."/>
            <person name="Coddeville M."/>
            <person name="Le Bourgeois P."/>
            <person name="Loubiere P."/>
            <person name="Ritzenthaler P."/>
            <person name="Fontagne-Faucher C."/>
            <person name="Daveran-Mingot M.L."/>
            <person name="Cocaign-Bousquet M."/>
        </authorList>
    </citation>
    <scope>NUCLEOTIDE SEQUENCE [LARGE SCALE GENOMIC DNA]</scope>
    <source>
        <strain evidence="1 2">A12</strain>
    </source>
</reference>
<proteinExistence type="predicted"/>
<dbReference type="Proteomes" id="UP000015361">
    <property type="component" value="Unassembled WGS sequence"/>
</dbReference>
<dbReference type="AlphaFoldDB" id="S6F5Y8"/>
<dbReference type="RefSeq" id="WP_021722284.1">
    <property type="nucleotide sequence ID" value="NZ_CBLU010000006.1"/>
</dbReference>
<dbReference type="EMBL" id="CBLU010000006">
    <property type="protein sequence ID" value="CDG04224.1"/>
    <property type="molecule type" value="Genomic_DNA"/>
</dbReference>
<evidence type="ECO:0000313" key="2">
    <source>
        <dbReference type="Proteomes" id="UP000015361"/>
    </source>
</evidence>
<protein>
    <submittedName>
        <fullName evidence="1">Uncharacterized protein</fullName>
    </submittedName>
</protein>
<gene>
    <name evidence="1" type="primary">FNP_1011</name>
    <name evidence="1" type="ORF">O9U_10080</name>
</gene>
<comment type="caution">
    <text evidence="1">The sequence shown here is derived from an EMBL/GenBank/DDBJ whole genome shotgun (WGS) entry which is preliminary data.</text>
</comment>